<feature type="transmembrane region" description="Helical" evidence="8">
    <location>
        <begin position="264"/>
        <end position="288"/>
    </location>
</feature>
<feature type="domain" description="Helicase C-terminal" evidence="10">
    <location>
        <begin position="630"/>
        <end position="806"/>
    </location>
</feature>
<dbReference type="EC" id="3.6.4.13" evidence="2"/>
<evidence type="ECO:0000256" key="4">
    <source>
        <dbReference type="ARBA" id="ARBA00022801"/>
    </source>
</evidence>
<dbReference type="GO" id="GO:0003724">
    <property type="term" value="F:RNA helicase activity"/>
    <property type="evidence" value="ECO:0007669"/>
    <property type="project" value="UniProtKB-EC"/>
</dbReference>
<dbReference type="SMART" id="SM00847">
    <property type="entry name" value="HA2"/>
    <property type="match status" value="1"/>
</dbReference>
<dbReference type="InterPro" id="IPR002464">
    <property type="entry name" value="DNA/RNA_helicase_DEAH_CS"/>
</dbReference>
<dbReference type="Gene3D" id="1.20.120.1080">
    <property type="match status" value="1"/>
</dbReference>
<proteinExistence type="inferred from homology"/>
<evidence type="ECO:0000313" key="11">
    <source>
        <dbReference type="EMBL" id="KYN31889.1"/>
    </source>
</evidence>
<dbReference type="Pfam" id="PF21010">
    <property type="entry name" value="HA2_C"/>
    <property type="match status" value="1"/>
</dbReference>
<dbReference type="InterPro" id="IPR043130">
    <property type="entry name" value="CDP-OH_PTrfase_TM_dom"/>
</dbReference>
<dbReference type="CDD" id="cd18791">
    <property type="entry name" value="SF2_C_RHA"/>
    <property type="match status" value="1"/>
</dbReference>
<sequence>MFRLLFSKPGDNTWQEDRPDIDAHSSTQFVYNAHHSLALDMQRQRLPIFKNKDHIIYLLEKYQTLVLVGETGCGKSTQVPQVKLNQIFNVSIEQFDLLISRKMYSSAFISKTCLAFLFLLYFVGMDLLLYFRVQDYDVRPSVNDTRASSYRSPILCDLNPICTVTVKAMTLDHPNHYVLSPLASLVDYLLGISRSWMWLTPNAISVSHVAVALIGARYITRSSLFYRRIGVILFQVRAWLDDLDGHVARMRLNVKGERSDVGSIGYLVDGVCDGLGCIALAVAVFFFLRRNSNHRAGYELLPIRTLSSSSSSLSSHNSVSSTSFWKSPLYNMLMVGLHFSLTSIAWNRYISVYQDLLETDISSTISREDLYDRQTVVFRSSSFWAIALAWKIFNFHAMMDYFLLAIFLDRIWEYVRLAWWQLPTVLFLLILISELHYTYTYVEILSVNESLRSSLYAFPNYLLEAGWCADGKKIGITEPRRVAVTSLANRVADERNCILGTTVGYCIRFDNYTDETTRIKYMTEGILLRELMRDPLLTSYSVIILDEVHERTLLTDIIMGLLKKIIRKRKSLRIIVSSATVDAEELRDFFNVNMMKDSSKNSAVIMSVEGRLYPVDVFFLKEPVANYVNGVVDTALKIHDMEESGDILAFLTGLDEVDQAVSLLSEHAKLIKDDKQKLLPLPMYGSLPNAEQLKVFWRTAKDTRKVIVATNIAETSITIPNIVYVIDCGFVKIPWFEAETQTNSLVIVPISKASANQRAGRAGRVRTGKVFRLYTEEAYAELFEATSPEMQRSDLAPAILQLKALGIDNVLRFNFPSAPPSKNLVTGLELLYALGAIDSNGDLTMPLGVTMAEMPLEPVLAKSLITSGEMGCSQEITTIFAMLQVQNVFIQPGGGQAVLKARIAHRKFEVEEGDLLTLLNVYTAFEQNKTPAWCQKYFLNHKVLRRATEIRVQMHKMLKRLDIPLVSCNGIVF</sequence>
<dbReference type="Pfam" id="PF00271">
    <property type="entry name" value="Helicase_C"/>
    <property type="match status" value="1"/>
</dbReference>
<feature type="transmembrane region" description="Helical" evidence="8">
    <location>
        <begin position="383"/>
        <end position="407"/>
    </location>
</feature>
<dbReference type="SMART" id="SM00487">
    <property type="entry name" value="DEXDc"/>
    <property type="match status" value="1"/>
</dbReference>
<dbReference type="PANTHER" id="PTHR18934:SF136">
    <property type="entry name" value="ATP-DEPENDENT RNA HELICASE DHX35-RELATED"/>
    <property type="match status" value="1"/>
</dbReference>
<dbReference type="InterPro" id="IPR007502">
    <property type="entry name" value="Helicase-assoc_dom"/>
</dbReference>
<dbReference type="SUPFAM" id="SSF52540">
    <property type="entry name" value="P-loop containing nucleoside triphosphate hydrolases"/>
    <property type="match status" value="2"/>
</dbReference>
<dbReference type="FunFam" id="3.40.50.300:FF:000145">
    <property type="entry name" value="probable ATP-dependent RNA helicase DHX40"/>
    <property type="match status" value="1"/>
</dbReference>
<keyword evidence="4" id="KW-0378">Hydrolase</keyword>
<keyword evidence="12" id="KW-1185">Reference proteome</keyword>
<evidence type="ECO:0000313" key="12">
    <source>
        <dbReference type="Proteomes" id="UP000078541"/>
    </source>
</evidence>
<evidence type="ECO:0000256" key="5">
    <source>
        <dbReference type="ARBA" id="ARBA00022806"/>
    </source>
</evidence>
<feature type="domain" description="Helicase ATP-binding" evidence="9">
    <location>
        <begin position="457"/>
        <end position="599"/>
    </location>
</feature>
<protein>
    <recommendedName>
        <fullName evidence="2">RNA helicase</fullName>
        <ecNumber evidence="2">3.6.4.13</ecNumber>
    </recommendedName>
</protein>
<dbReference type="Gene3D" id="1.20.120.1760">
    <property type="match status" value="1"/>
</dbReference>
<dbReference type="GO" id="GO:0071013">
    <property type="term" value="C:catalytic step 2 spliceosome"/>
    <property type="evidence" value="ECO:0007669"/>
    <property type="project" value="TreeGrafter"/>
</dbReference>
<evidence type="ECO:0000256" key="1">
    <source>
        <dbReference type="ARBA" id="ARBA00008792"/>
    </source>
</evidence>
<dbReference type="Pfam" id="PF04408">
    <property type="entry name" value="WHD_HA2"/>
    <property type="match status" value="1"/>
</dbReference>
<comment type="similarity">
    <text evidence="1">Belongs to the DEAD box helicase family. DEAH subfamily.</text>
</comment>
<evidence type="ECO:0000259" key="9">
    <source>
        <dbReference type="PROSITE" id="PS51192"/>
    </source>
</evidence>
<keyword evidence="8" id="KW-0472">Membrane</keyword>
<keyword evidence="8" id="KW-0812">Transmembrane</keyword>
<dbReference type="EMBL" id="KQ981965">
    <property type="protein sequence ID" value="KYN31889.1"/>
    <property type="molecule type" value="Genomic_DNA"/>
</dbReference>
<keyword evidence="3" id="KW-0547">Nucleotide-binding</keyword>
<dbReference type="InterPro" id="IPR048333">
    <property type="entry name" value="HA2_WH"/>
</dbReference>
<dbReference type="SMART" id="SM00490">
    <property type="entry name" value="HELICc"/>
    <property type="match status" value="1"/>
</dbReference>
<evidence type="ECO:0000256" key="6">
    <source>
        <dbReference type="ARBA" id="ARBA00022840"/>
    </source>
</evidence>
<evidence type="ECO:0000256" key="7">
    <source>
        <dbReference type="ARBA" id="ARBA00047984"/>
    </source>
</evidence>
<dbReference type="GO" id="GO:0005524">
    <property type="term" value="F:ATP binding"/>
    <property type="evidence" value="ECO:0007669"/>
    <property type="project" value="UniProtKB-KW"/>
</dbReference>
<dbReference type="PROSITE" id="PS51192">
    <property type="entry name" value="HELICASE_ATP_BIND_1"/>
    <property type="match status" value="1"/>
</dbReference>
<dbReference type="PROSITE" id="PS00690">
    <property type="entry name" value="DEAH_ATP_HELICASE"/>
    <property type="match status" value="1"/>
</dbReference>
<dbReference type="GO" id="GO:0016787">
    <property type="term" value="F:hydrolase activity"/>
    <property type="evidence" value="ECO:0007669"/>
    <property type="project" value="UniProtKB-KW"/>
</dbReference>
<feature type="transmembrane region" description="Helical" evidence="8">
    <location>
        <begin position="196"/>
        <end position="216"/>
    </location>
</feature>
<dbReference type="InterPro" id="IPR014001">
    <property type="entry name" value="Helicase_ATP-bd"/>
</dbReference>
<dbReference type="FunFam" id="3.40.50.300:FF:000578">
    <property type="entry name" value="probable ATP-dependent RNA helicase DHX35"/>
    <property type="match status" value="1"/>
</dbReference>
<reference evidence="11 12" key="1">
    <citation type="submission" date="2016-03" db="EMBL/GenBank/DDBJ databases">
        <title>Trachymyrmex septentrionalis WGS genome.</title>
        <authorList>
            <person name="Nygaard S."/>
            <person name="Hu H."/>
            <person name="Boomsma J."/>
            <person name="Zhang G."/>
        </authorList>
    </citation>
    <scope>NUCLEOTIDE SEQUENCE [LARGE SCALE GENOMIC DNA]</scope>
    <source>
        <strain evidence="11">Tsep2-gDNA-1</strain>
        <tissue evidence="11">Whole body</tissue>
    </source>
</reference>
<accession>A0A195EVH6</accession>
<dbReference type="AlphaFoldDB" id="A0A195EVH6"/>
<dbReference type="PROSITE" id="PS51194">
    <property type="entry name" value="HELICASE_CTER"/>
    <property type="match status" value="1"/>
</dbReference>
<dbReference type="PANTHER" id="PTHR18934">
    <property type="entry name" value="ATP-DEPENDENT RNA HELICASE"/>
    <property type="match status" value="1"/>
</dbReference>
<evidence type="ECO:0000259" key="10">
    <source>
        <dbReference type="PROSITE" id="PS51194"/>
    </source>
</evidence>
<dbReference type="GO" id="GO:0003723">
    <property type="term" value="F:RNA binding"/>
    <property type="evidence" value="ECO:0007669"/>
    <property type="project" value="TreeGrafter"/>
</dbReference>
<keyword evidence="5 11" id="KW-0347">Helicase</keyword>
<keyword evidence="8" id="KW-1133">Transmembrane helix</keyword>
<evidence type="ECO:0000256" key="2">
    <source>
        <dbReference type="ARBA" id="ARBA00012552"/>
    </source>
</evidence>
<name>A0A195EVH6_9HYME</name>
<dbReference type="Proteomes" id="UP000078541">
    <property type="component" value="Unassembled WGS sequence"/>
</dbReference>
<dbReference type="STRING" id="34720.A0A195EVH6"/>
<evidence type="ECO:0000256" key="8">
    <source>
        <dbReference type="SAM" id="Phobius"/>
    </source>
</evidence>
<feature type="transmembrane region" description="Helical" evidence="8">
    <location>
        <begin position="108"/>
        <end position="131"/>
    </location>
</feature>
<keyword evidence="6" id="KW-0067">ATP-binding</keyword>
<organism evidence="11 12">
    <name type="scientific">Trachymyrmex septentrionalis</name>
    <dbReference type="NCBI Taxonomy" id="34720"/>
    <lineage>
        <taxon>Eukaryota</taxon>
        <taxon>Metazoa</taxon>
        <taxon>Ecdysozoa</taxon>
        <taxon>Arthropoda</taxon>
        <taxon>Hexapoda</taxon>
        <taxon>Insecta</taxon>
        <taxon>Pterygota</taxon>
        <taxon>Neoptera</taxon>
        <taxon>Endopterygota</taxon>
        <taxon>Hymenoptera</taxon>
        <taxon>Apocrita</taxon>
        <taxon>Aculeata</taxon>
        <taxon>Formicoidea</taxon>
        <taxon>Formicidae</taxon>
        <taxon>Myrmicinae</taxon>
        <taxon>Trachymyrmex</taxon>
    </lineage>
</organism>
<dbReference type="InterPro" id="IPR027417">
    <property type="entry name" value="P-loop_NTPase"/>
</dbReference>
<dbReference type="Gene3D" id="3.40.50.300">
    <property type="entry name" value="P-loop containing nucleotide triphosphate hydrolases"/>
    <property type="match status" value="3"/>
</dbReference>
<gene>
    <name evidence="11" type="ORF">ALC56_14028</name>
</gene>
<evidence type="ECO:0000256" key="3">
    <source>
        <dbReference type="ARBA" id="ARBA00022741"/>
    </source>
</evidence>
<comment type="catalytic activity">
    <reaction evidence="7">
        <text>ATP + H2O = ADP + phosphate + H(+)</text>
        <dbReference type="Rhea" id="RHEA:13065"/>
        <dbReference type="ChEBI" id="CHEBI:15377"/>
        <dbReference type="ChEBI" id="CHEBI:15378"/>
        <dbReference type="ChEBI" id="CHEBI:30616"/>
        <dbReference type="ChEBI" id="CHEBI:43474"/>
        <dbReference type="ChEBI" id="CHEBI:456216"/>
        <dbReference type="EC" id="3.6.4.13"/>
    </reaction>
</comment>
<dbReference type="InterPro" id="IPR001650">
    <property type="entry name" value="Helicase_C-like"/>
</dbReference>